<dbReference type="EMBL" id="CP019688">
    <property type="protein sequence ID" value="AQQ14459.1"/>
    <property type="molecule type" value="Genomic_DNA"/>
</dbReference>
<dbReference type="RefSeq" id="WP_095659305.1">
    <property type="nucleotide sequence ID" value="NZ_BAAAKB010000007.1"/>
</dbReference>
<sequence length="220" mass="22533" precursor="true">MSFFLTPLSGAARRAVAAGLLVSALAATACGGDASDGSGNGYGSAHKVGAQRNSSGVGDPQLAAITSSQTTVLQPLGTADSSPKTQRPSEPALLAVSSVRVGNHEGFDRVVIDLVGSGDPGWFVDYTLTPMHSTTGRALPLSGSAFLNINIDGTVYPGELGIDDEVTVEMAGPTSNVVDVVNGGTYEGRSQIVVGLRSEAPYSVEVLEDPKRMVIDIVQS</sequence>
<name>A0A1Q2HUE2_9CORY</name>
<organism evidence="3 4">
    <name type="scientific">Corynebacterium glaucum</name>
    <dbReference type="NCBI Taxonomy" id="187491"/>
    <lineage>
        <taxon>Bacteria</taxon>
        <taxon>Bacillati</taxon>
        <taxon>Actinomycetota</taxon>
        <taxon>Actinomycetes</taxon>
        <taxon>Mycobacteriales</taxon>
        <taxon>Corynebacteriaceae</taxon>
        <taxon>Corynebacterium</taxon>
    </lineage>
</organism>
<dbReference type="Proteomes" id="UP000217209">
    <property type="component" value="Chromosome"/>
</dbReference>
<dbReference type="OrthoDB" id="3393679at2"/>
<feature type="chain" id="PRO_5038531205" description="AMIN-like domain-containing protein" evidence="1">
    <location>
        <begin position="30"/>
        <end position="220"/>
    </location>
</feature>
<evidence type="ECO:0000313" key="4">
    <source>
        <dbReference type="Proteomes" id="UP000217209"/>
    </source>
</evidence>
<dbReference type="KEGG" id="cgv:CGLAU_02370"/>
<dbReference type="Pfam" id="PF24837">
    <property type="entry name" value="AMIN-like"/>
    <property type="match status" value="1"/>
</dbReference>
<dbReference type="AlphaFoldDB" id="A0A1Q2HUE2"/>
<dbReference type="InterPro" id="IPR056303">
    <property type="entry name" value="AMIN-like"/>
</dbReference>
<proteinExistence type="predicted"/>
<evidence type="ECO:0000313" key="3">
    <source>
        <dbReference type="EMBL" id="AQQ14459.1"/>
    </source>
</evidence>
<reference evidence="3 4" key="1">
    <citation type="submission" date="2016-12" db="EMBL/GenBank/DDBJ databases">
        <authorList>
            <person name="Song W.-J."/>
            <person name="Kurnit D.M."/>
        </authorList>
    </citation>
    <scope>NUCLEOTIDE SEQUENCE [LARGE SCALE GENOMIC DNA]</scope>
    <source>
        <strain evidence="3 4">DSM 30827</strain>
    </source>
</reference>
<feature type="domain" description="AMIN-like" evidence="2">
    <location>
        <begin position="95"/>
        <end position="218"/>
    </location>
</feature>
<keyword evidence="4" id="KW-1185">Reference proteome</keyword>
<evidence type="ECO:0000256" key="1">
    <source>
        <dbReference type="SAM" id="SignalP"/>
    </source>
</evidence>
<evidence type="ECO:0000259" key="2">
    <source>
        <dbReference type="Pfam" id="PF24837"/>
    </source>
</evidence>
<protein>
    <recommendedName>
        <fullName evidence="2">AMIN-like domain-containing protein</fullName>
    </recommendedName>
</protein>
<keyword evidence="1" id="KW-0732">Signal</keyword>
<accession>A0A1Q2HUE2</accession>
<feature type="signal peptide" evidence="1">
    <location>
        <begin position="1"/>
        <end position="29"/>
    </location>
</feature>
<gene>
    <name evidence="3" type="ORF">CGLAU_02370</name>
</gene>